<feature type="compositionally biased region" description="Polar residues" evidence="1">
    <location>
        <begin position="1"/>
        <end position="19"/>
    </location>
</feature>
<dbReference type="EMBL" id="BAFN01000001">
    <property type="protein sequence ID" value="GAN34062.1"/>
    <property type="molecule type" value="Genomic_DNA"/>
</dbReference>
<dbReference type="Proteomes" id="UP000032309">
    <property type="component" value="Unassembled WGS sequence"/>
</dbReference>
<evidence type="ECO:0000256" key="2">
    <source>
        <dbReference type="SAM" id="Phobius"/>
    </source>
</evidence>
<evidence type="ECO:0000313" key="4">
    <source>
        <dbReference type="Proteomes" id="UP000032309"/>
    </source>
</evidence>
<gene>
    <name evidence="3" type="ORF">BROSI_A2597</name>
</gene>
<evidence type="ECO:0000256" key="1">
    <source>
        <dbReference type="SAM" id="MobiDB-lite"/>
    </source>
</evidence>
<keyword evidence="4" id="KW-1185">Reference proteome</keyword>
<evidence type="ECO:0000313" key="3">
    <source>
        <dbReference type="EMBL" id="GAN34062.1"/>
    </source>
</evidence>
<feature type="transmembrane region" description="Helical" evidence="2">
    <location>
        <begin position="63"/>
        <end position="83"/>
    </location>
</feature>
<accession>A0ABQ0JZX7</accession>
<feature type="region of interest" description="Disordered" evidence="1">
    <location>
        <begin position="1"/>
        <end position="31"/>
    </location>
</feature>
<reference evidence="4" key="1">
    <citation type="journal article" date="2015" name="Genome Announc.">
        <title>Draft Genome Sequence of an Anaerobic Ammonium-Oxidizing Bacterium, "Candidatus Brocadia sinica".</title>
        <authorList>
            <person name="Oshiki M."/>
            <person name="Shinyako-Hata K."/>
            <person name="Satoh H."/>
            <person name="Okabe S."/>
        </authorList>
    </citation>
    <scope>NUCLEOTIDE SEQUENCE [LARGE SCALE GENOMIC DNA]</scope>
    <source>
        <strain evidence="4">JPN1</strain>
    </source>
</reference>
<organism evidence="3 4">
    <name type="scientific">Candidatus Brocadia sinica JPN1</name>
    <dbReference type="NCBI Taxonomy" id="1197129"/>
    <lineage>
        <taxon>Bacteria</taxon>
        <taxon>Pseudomonadati</taxon>
        <taxon>Planctomycetota</taxon>
        <taxon>Candidatus Brocadiia</taxon>
        <taxon>Candidatus Brocadiales</taxon>
        <taxon>Candidatus Brocadiaceae</taxon>
        <taxon>Candidatus Brocadia</taxon>
    </lineage>
</organism>
<sequence length="119" mass="13494">MTGTDKIGTNMSDLIQQDEPQSRAEIGEQTPAVLNEISTKSEGKKFSMPRVDITRIILLFRQYGISISVNLAILGAICFLFLLQRDWIEGGNKDIGRIVEEKVMETIKKKPLSRERKKQ</sequence>
<comment type="caution">
    <text evidence="3">The sequence shown here is derived from an EMBL/GenBank/DDBJ whole genome shotgun (WGS) entry which is preliminary data.</text>
</comment>
<keyword evidence="2" id="KW-1133">Transmembrane helix</keyword>
<keyword evidence="2" id="KW-0472">Membrane</keyword>
<name>A0ABQ0JZX7_9BACT</name>
<proteinExistence type="predicted"/>
<protein>
    <submittedName>
        <fullName evidence="3">Uncharacterized protein</fullName>
    </submittedName>
</protein>
<keyword evidence="2" id="KW-0812">Transmembrane</keyword>